<dbReference type="EMBL" id="BPLQ01001494">
    <property type="protein sequence ID" value="GIX82259.1"/>
    <property type="molecule type" value="Genomic_DNA"/>
</dbReference>
<name>A0AAV4NFP4_9ARAC</name>
<sequence length="91" mass="10599">MNEPVPYLASWPVSFDALSWGSLMRNGFRLLLTLSQGLKAALHCSAMIFIRGHNYFFCVADRDRGTNREDSVQRTSFEKVWDLIGWLRFKR</sequence>
<evidence type="ECO:0000313" key="2">
    <source>
        <dbReference type="Proteomes" id="UP001054837"/>
    </source>
</evidence>
<dbReference type="AlphaFoldDB" id="A0AAV4NFP4"/>
<evidence type="ECO:0000313" key="1">
    <source>
        <dbReference type="EMBL" id="GIX82259.1"/>
    </source>
</evidence>
<protein>
    <submittedName>
        <fullName evidence="1">Uncharacterized protein</fullName>
    </submittedName>
</protein>
<keyword evidence="2" id="KW-1185">Reference proteome</keyword>
<accession>A0AAV4NFP4</accession>
<organism evidence="1 2">
    <name type="scientific">Caerostris darwini</name>
    <dbReference type="NCBI Taxonomy" id="1538125"/>
    <lineage>
        <taxon>Eukaryota</taxon>
        <taxon>Metazoa</taxon>
        <taxon>Ecdysozoa</taxon>
        <taxon>Arthropoda</taxon>
        <taxon>Chelicerata</taxon>
        <taxon>Arachnida</taxon>
        <taxon>Araneae</taxon>
        <taxon>Araneomorphae</taxon>
        <taxon>Entelegynae</taxon>
        <taxon>Araneoidea</taxon>
        <taxon>Araneidae</taxon>
        <taxon>Caerostris</taxon>
    </lineage>
</organism>
<gene>
    <name evidence="1" type="ORF">CDAR_425011</name>
</gene>
<proteinExistence type="predicted"/>
<dbReference type="Proteomes" id="UP001054837">
    <property type="component" value="Unassembled WGS sequence"/>
</dbReference>
<comment type="caution">
    <text evidence="1">The sequence shown here is derived from an EMBL/GenBank/DDBJ whole genome shotgun (WGS) entry which is preliminary data.</text>
</comment>
<reference evidence="1 2" key="1">
    <citation type="submission" date="2021-06" db="EMBL/GenBank/DDBJ databases">
        <title>Caerostris darwini draft genome.</title>
        <authorList>
            <person name="Kono N."/>
            <person name="Arakawa K."/>
        </authorList>
    </citation>
    <scope>NUCLEOTIDE SEQUENCE [LARGE SCALE GENOMIC DNA]</scope>
</reference>